<name>A0ABT0LIB7_9GAMM</name>
<organism evidence="1 2">
    <name type="scientific">Shewanella surugensis</name>
    <dbReference type="NCBI Taxonomy" id="212020"/>
    <lineage>
        <taxon>Bacteria</taxon>
        <taxon>Pseudomonadati</taxon>
        <taxon>Pseudomonadota</taxon>
        <taxon>Gammaproteobacteria</taxon>
        <taxon>Alteromonadales</taxon>
        <taxon>Shewanellaceae</taxon>
        <taxon>Shewanella</taxon>
    </lineage>
</organism>
<protein>
    <submittedName>
        <fullName evidence="1">Uncharacterized protein</fullName>
    </submittedName>
</protein>
<accession>A0ABT0LIB7</accession>
<dbReference type="Proteomes" id="UP001203423">
    <property type="component" value="Unassembled WGS sequence"/>
</dbReference>
<proteinExistence type="predicted"/>
<comment type="caution">
    <text evidence="1">The sequence shown here is derived from an EMBL/GenBank/DDBJ whole genome shotgun (WGS) entry which is preliminary data.</text>
</comment>
<dbReference type="EMBL" id="JAKIKS010000136">
    <property type="protein sequence ID" value="MCL1127215.1"/>
    <property type="molecule type" value="Genomic_DNA"/>
</dbReference>
<dbReference type="RefSeq" id="WP_248942611.1">
    <property type="nucleotide sequence ID" value="NZ_JAKIKS010000136.1"/>
</dbReference>
<keyword evidence="2" id="KW-1185">Reference proteome</keyword>
<gene>
    <name evidence="1" type="ORF">L2764_22720</name>
</gene>
<reference evidence="1 2" key="1">
    <citation type="submission" date="2022-01" db="EMBL/GenBank/DDBJ databases">
        <title>Whole genome-based taxonomy of the Shewanellaceae.</title>
        <authorList>
            <person name="Martin-Rodriguez A.J."/>
        </authorList>
    </citation>
    <scope>NUCLEOTIDE SEQUENCE [LARGE SCALE GENOMIC DNA]</scope>
    <source>
        <strain evidence="1 2">DSM 17177</strain>
    </source>
</reference>
<sequence length="148" mass="16623">MMSSQYLTPRAYQGLTRLGDFLLPGTAQMPRFSETHCIEHVDSILSTTPKTDRDDLIRVLILVSILPSWVINRLLSWSGKASGGLAASQANKVTLWITTQLRLFDLGLRGVVFSLYYSGLNDDLTHTPRVYHAMDFQLHCQPLDTDKA</sequence>
<evidence type="ECO:0000313" key="1">
    <source>
        <dbReference type="EMBL" id="MCL1127215.1"/>
    </source>
</evidence>
<evidence type="ECO:0000313" key="2">
    <source>
        <dbReference type="Proteomes" id="UP001203423"/>
    </source>
</evidence>